<feature type="domain" description="GIY-YIG" evidence="2">
    <location>
        <begin position="5"/>
        <end position="81"/>
    </location>
</feature>
<organism evidence="3 4">
    <name type="scientific">Brevundimonas albigilva</name>
    <dbReference type="NCBI Taxonomy" id="1312364"/>
    <lineage>
        <taxon>Bacteria</taxon>
        <taxon>Pseudomonadati</taxon>
        <taxon>Pseudomonadota</taxon>
        <taxon>Alphaproteobacteria</taxon>
        <taxon>Caulobacterales</taxon>
        <taxon>Caulobacteraceae</taxon>
        <taxon>Brevundimonas</taxon>
    </lineage>
</organism>
<protein>
    <submittedName>
        <fullName evidence="3">GIY-YIG nuclease family protein</fullName>
    </submittedName>
</protein>
<dbReference type="PROSITE" id="PS50164">
    <property type="entry name" value="GIY_YIG"/>
    <property type="match status" value="1"/>
</dbReference>
<reference evidence="3" key="1">
    <citation type="submission" date="2022-05" db="EMBL/GenBank/DDBJ databases">
        <title>Brevundimonas albigilva TT17 genome sequence.</title>
        <authorList>
            <person name="Lee K."/>
            <person name="Son H."/>
        </authorList>
    </citation>
    <scope>NUCLEOTIDE SEQUENCE</scope>
    <source>
        <strain evidence="3">TT17</strain>
    </source>
</reference>
<sequence length="103" mass="11837">MKADTVIAVYIMANGRNGTIYTGVTSDLFQRVWQHRTGVTPGFAQEHGCKALVWYEQHESMIEAIVREKAIKKWRRGWKLALIERGNPQWKDLGADWFSATVD</sequence>
<dbReference type="Pfam" id="PF01541">
    <property type="entry name" value="GIY-YIG"/>
    <property type="match status" value="1"/>
</dbReference>
<dbReference type="RefSeq" id="WP_249751395.1">
    <property type="nucleotide sequence ID" value="NZ_CP097298.1"/>
</dbReference>
<evidence type="ECO:0000256" key="1">
    <source>
        <dbReference type="ARBA" id="ARBA00007435"/>
    </source>
</evidence>
<dbReference type="EMBL" id="CP097649">
    <property type="protein sequence ID" value="URI15769.1"/>
    <property type="molecule type" value="Genomic_DNA"/>
</dbReference>
<dbReference type="Proteomes" id="UP001055429">
    <property type="component" value="Chromosome"/>
</dbReference>
<dbReference type="InterPro" id="IPR000305">
    <property type="entry name" value="GIY-YIG_endonuc"/>
</dbReference>
<evidence type="ECO:0000313" key="4">
    <source>
        <dbReference type="Proteomes" id="UP001055429"/>
    </source>
</evidence>
<accession>A0ABY4SPD8</accession>
<comment type="similarity">
    <text evidence="1">Belongs to the UPF0213 family.</text>
</comment>
<dbReference type="InterPro" id="IPR035901">
    <property type="entry name" value="GIY-YIG_endonuc_sf"/>
</dbReference>
<evidence type="ECO:0000313" key="3">
    <source>
        <dbReference type="EMBL" id="URI15769.1"/>
    </source>
</evidence>
<dbReference type="PANTHER" id="PTHR34477">
    <property type="entry name" value="UPF0213 PROTEIN YHBQ"/>
    <property type="match status" value="1"/>
</dbReference>
<dbReference type="Gene3D" id="3.40.1440.10">
    <property type="entry name" value="GIY-YIG endonuclease"/>
    <property type="match status" value="1"/>
</dbReference>
<keyword evidence="4" id="KW-1185">Reference proteome</keyword>
<gene>
    <name evidence="3" type="ORF">M8231_01880</name>
</gene>
<dbReference type="SUPFAM" id="SSF82771">
    <property type="entry name" value="GIY-YIG endonuclease"/>
    <property type="match status" value="1"/>
</dbReference>
<evidence type="ECO:0000259" key="2">
    <source>
        <dbReference type="PROSITE" id="PS50164"/>
    </source>
</evidence>
<name>A0ABY4SPD8_9CAUL</name>
<dbReference type="PANTHER" id="PTHR34477:SF5">
    <property type="entry name" value="BSL5627 PROTEIN"/>
    <property type="match status" value="1"/>
</dbReference>
<dbReference type="InterPro" id="IPR050190">
    <property type="entry name" value="UPF0213_domain"/>
</dbReference>
<proteinExistence type="inferred from homology"/>
<dbReference type="CDD" id="cd10448">
    <property type="entry name" value="GIY-YIG_unchar_3"/>
    <property type="match status" value="1"/>
</dbReference>